<proteinExistence type="predicted"/>
<sequence length="242" mass="28265">MISSVFKCLAFTLLLISVGPCLHAQVNRADTTSVTAPLDASGIVQRAPASNRLNYFRNDRNYSYRNDPPPPENPVAKFWYWFQRKLSEFLQSSAYENFWQYVILATIGGLAIWLLYKSEFLGGFLGRKAQEDPLAYNRITENIHELDFNKLIEEAIENRNYRLAVRMYYLKSLKQLTDKQLIHWQPTKTNRIYVDELGNSRLKADFERLTSQFEYVWYGEFSVSESEFSVLKEEFSTFSGKI</sequence>
<keyword evidence="1" id="KW-0732">Signal</keyword>
<dbReference type="AlphaFoldDB" id="A0A7U4E5F6"/>
<feature type="chain" id="PRO_5030756786" description="Protein-glutamine gamma-glutamyltransferase-like C-terminal domain-containing protein" evidence="1">
    <location>
        <begin position="25"/>
        <end position="242"/>
    </location>
</feature>
<dbReference type="KEGG" id="rsi:Runsl_1870"/>
<dbReference type="Pfam" id="PF13559">
    <property type="entry name" value="DUF4129"/>
    <property type="match status" value="1"/>
</dbReference>
<accession>A0A7U4E5F6</accession>
<evidence type="ECO:0000313" key="4">
    <source>
        <dbReference type="Proteomes" id="UP000000493"/>
    </source>
</evidence>
<evidence type="ECO:0000313" key="3">
    <source>
        <dbReference type="EMBL" id="AEI48294.1"/>
    </source>
</evidence>
<feature type="domain" description="Protein-glutamine gamma-glutamyltransferase-like C-terminal" evidence="2">
    <location>
        <begin position="169"/>
        <end position="229"/>
    </location>
</feature>
<keyword evidence="4" id="KW-1185">Reference proteome</keyword>
<dbReference type="InterPro" id="IPR025403">
    <property type="entry name" value="TgpA-like_C"/>
</dbReference>
<name>A0A7U4E5F6_RUNSL</name>
<dbReference type="Proteomes" id="UP000000493">
    <property type="component" value="Chromosome"/>
</dbReference>
<dbReference type="RefSeq" id="WP_013927607.1">
    <property type="nucleotide sequence ID" value="NC_015703.1"/>
</dbReference>
<dbReference type="EMBL" id="CP002859">
    <property type="protein sequence ID" value="AEI48294.1"/>
    <property type="molecule type" value="Genomic_DNA"/>
</dbReference>
<organism evidence="3 4">
    <name type="scientific">Runella slithyformis (strain ATCC 29530 / DSM 19594 / LMG 11500 / NCIMB 11436 / LSU 4)</name>
    <dbReference type="NCBI Taxonomy" id="761193"/>
    <lineage>
        <taxon>Bacteria</taxon>
        <taxon>Pseudomonadati</taxon>
        <taxon>Bacteroidota</taxon>
        <taxon>Cytophagia</taxon>
        <taxon>Cytophagales</taxon>
        <taxon>Spirosomataceae</taxon>
        <taxon>Runella</taxon>
    </lineage>
</organism>
<protein>
    <recommendedName>
        <fullName evidence="2">Protein-glutamine gamma-glutamyltransferase-like C-terminal domain-containing protein</fullName>
    </recommendedName>
</protein>
<evidence type="ECO:0000256" key="1">
    <source>
        <dbReference type="SAM" id="SignalP"/>
    </source>
</evidence>
<reference evidence="4" key="1">
    <citation type="submission" date="2011-06" db="EMBL/GenBank/DDBJ databases">
        <title>The complete genome of chromosome of Runella slithyformis DSM 19594.</title>
        <authorList>
            <consortium name="US DOE Joint Genome Institute (JGI-PGF)"/>
            <person name="Lucas S."/>
            <person name="Han J."/>
            <person name="Lapidus A."/>
            <person name="Bruce D."/>
            <person name="Goodwin L."/>
            <person name="Pitluck S."/>
            <person name="Peters L."/>
            <person name="Kyrpides N."/>
            <person name="Mavromatis K."/>
            <person name="Ivanova N."/>
            <person name="Ovchinnikova G."/>
            <person name="Zhang X."/>
            <person name="Misra M."/>
            <person name="Detter J.C."/>
            <person name="Tapia R."/>
            <person name="Han C."/>
            <person name="Land M."/>
            <person name="Hauser L."/>
            <person name="Markowitz V."/>
            <person name="Cheng J.-F."/>
            <person name="Hugenholtz P."/>
            <person name="Woyke T."/>
            <person name="Wu D."/>
            <person name="Tindall B."/>
            <person name="Faehrich R."/>
            <person name="Brambilla E."/>
            <person name="Klenk H.-P."/>
            <person name="Eisen J.A."/>
        </authorList>
    </citation>
    <scope>NUCLEOTIDE SEQUENCE [LARGE SCALE GENOMIC DNA]</scope>
    <source>
        <strain evidence="4">ATCC 29530 / DSM 19594 / LMG 11500 / NCIMB 11436 / LSU 4</strain>
    </source>
</reference>
<gene>
    <name evidence="3" type="ordered locus">Runsl_1870</name>
</gene>
<feature type="signal peptide" evidence="1">
    <location>
        <begin position="1"/>
        <end position="24"/>
    </location>
</feature>
<evidence type="ECO:0000259" key="2">
    <source>
        <dbReference type="Pfam" id="PF13559"/>
    </source>
</evidence>
<reference evidence="3 4" key="2">
    <citation type="journal article" date="2012" name="Stand. Genomic Sci.">
        <title>Complete genome sequence of the aquatic bacterium Runella slithyformis type strain (LSU 4(T)).</title>
        <authorList>
            <person name="Copeland A."/>
            <person name="Zhang X."/>
            <person name="Misra M."/>
            <person name="Lapidus A."/>
            <person name="Nolan M."/>
            <person name="Lucas S."/>
            <person name="Deshpande S."/>
            <person name="Cheng J.F."/>
            <person name="Tapia R."/>
            <person name="Goodwin L.A."/>
            <person name="Pitluck S."/>
            <person name="Liolios K."/>
            <person name="Pagani I."/>
            <person name="Ivanova N."/>
            <person name="Mikhailova N."/>
            <person name="Pati A."/>
            <person name="Chen A."/>
            <person name="Palaniappan K."/>
            <person name="Land M."/>
            <person name="Hauser L."/>
            <person name="Pan C."/>
            <person name="Jeffries C.D."/>
            <person name="Detter J.C."/>
            <person name="Brambilla E.M."/>
            <person name="Rohde M."/>
            <person name="Djao O.D."/>
            <person name="Goker M."/>
            <person name="Sikorski J."/>
            <person name="Tindall B.J."/>
            <person name="Woyke T."/>
            <person name="Bristow J."/>
            <person name="Eisen J.A."/>
            <person name="Markowitz V."/>
            <person name="Hugenholtz P."/>
            <person name="Kyrpides N.C."/>
            <person name="Klenk H.P."/>
            <person name="Mavromatis K."/>
        </authorList>
    </citation>
    <scope>NUCLEOTIDE SEQUENCE [LARGE SCALE GENOMIC DNA]</scope>
    <source>
        <strain evidence="4">ATCC 29530 / DSM 19594 / LMG 11500 / NCIMB 11436 / LSU 4</strain>
    </source>
</reference>